<dbReference type="EMBL" id="JASBWR010000099">
    <property type="protein sequence ID" value="KAJ9095761.1"/>
    <property type="molecule type" value="Genomic_DNA"/>
</dbReference>
<protein>
    <submittedName>
        <fullName evidence="1">Uncharacterized protein</fullName>
    </submittedName>
</protein>
<reference evidence="1" key="1">
    <citation type="submission" date="2023-04" db="EMBL/GenBank/DDBJ databases">
        <title>Draft Genome sequencing of Naganishia species isolated from polar environments using Oxford Nanopore Technology.</title>
        <authorList>
            <person name="Leo P."/>
            <person name="Venkateswaran K."/>
        </authorList>
    </citation>
    <scope>NUCLEOTIDE SEQUENCE</scope>
    <source>
        <strain evidence="1">MNA-CCFEE 5261</strain>
    </source>
</reference>
<gene>
    <name evidence="1" type="ORF">QFC19_007474</name>
</gene>
<evidence type="ECO:0000313" key="1">
    <source>
        <dbReference type="EMBL" id="KAJ9095761.1"/>
    </source>
</evidence>
<evidence type="ECO:0000313" key="2">
    <source>
        <dbReference type="Proteomes" id="UP001241377"/>
    </source>
</evidence>
<dbReference type="Proteomes" id="UP001241377">
    <property type="component" value="Unassembled WGS sequence"/>
</dbReference>
<proteinExistence type="predicted"/>
<organism evidence="1 2">
    <name type="scientific">Naganishia cerealis</name>
    <dbReference type="NCBI Taxonomy" id="610337"/>
    <lineage>
        <taxon>Eukaryota</taxon>
        <taxon>Fungi</taxon>
        <taxon>Dikarya</taxon>
        <taxon>Basidiomycota</taxon>
        <taxon>Agaricomycotina</taxon>
        <taxon>Tremellomycetes</taxon>
        <taxon>Filobasidiales</taxon>
        <taxon>Filobasidiaceae</taxon>
        <taxon>Naganishia</taxon>
    </lineage>
</organism>
<name>A0ACC2VA69_9TREE</name>
<accession>A0ACC2VA69</accession>
<sequence length="438" mass="47310">MHDDPAAGGSPNLPERLPLETVRALAVRQMTSPRQKKPSMEEAVNRARIAKQLFGEPLPSPPLPPQPPQRSSGRSSQEPTSYLGLSAAAAVGEHHNRLYSAYAGSQPPSSPHALAIGNGSPQTSRLMPMTPGSTDASPMPELCKRALLTSSCVPQDLFFTRPRRLWGPPVTLPSRNGEEGQLRSNTCIVDHLPYDTRRSKDSGESAPSTRIVSTSDESSRDVHGHVEIATPNFSQNGGGGGGGGGANHHDRSRFPAISEEERPNSTSSDRIIRINGNEDDNETTFHDHRWMQKGFLPRDASSNTILNFHEVEARRPEEPRRASNMVEKLGDTSFTPDRTSVVPESGRLDDSSDNDSADSLAVFSNKDGRKGFLAPFLVPPPEVAHNDSAYSSASDINSFVSARSAATIKASHSEHPAVSRQNTDMTTMSYATANSKPL</sequence>
<comment type="caution">
    <text evidence="1">The sequence shown here is derived from an EMBL/GenBank/DDBJ whole genome shotgun (WGS) entry which is preliminary data.</text>
</comment>
<keyword evidence="2" id="KW-1185">Reference proteome</keyword>